<feature type="transmembrane region" description="Helical" evidence="2">
    <location>
        <begin position="154"/>
        <end position="180"/>
    </location>
</feature>
<organism evidence="3 4">
    <name type="scientific">Effrenium voratum</name>
    <dbReference type="NCBI Taxonomy" id="2562239"/>
    <lineage>
        <taxon>Eukaryota</taxon>
        <taxon>Sar</taxon>
        <taxon>Alveolata</taxon>
        <taxon>Dinophyceae</taxon>
        <taxon>Suessiales</taxon>
        <taxon>Symbiodiniaceae</taxon>
        <taxon>Effrenium</taxon>
    </lineage>
</organism>
<feature type="transmembrane region" description="Helical" evidence="2">
    <location>
        <begin position="278"/>
        <end position="299"/>
    </location>
</feature>
<keyword evidence="2" id="KW-0812">Transmembrane</keyword>
<proteinExistence type="predicted"/>
<protein>
    <submittedName>
        <fullName evidence="3">Uncharacterized protein</fullName>
    </submittedName>
</protein>
<feature type="compositionally biased region" description="Low complexity" evidence="1">
    <location>
        <begin position="16"/>
        <end position="28"/>
    </location>
</feature>
<accession>A0AA36NEY9</accession>
<dbReference type="EMBL" id="CAUJNA010003806">
    <property type="protein sequence ID" value="CAJ1410150.1"/>
    <property type="molecule type" value="Genomic_DNA"/>
</dbReference>
<feature type="transmembrane region" description="Helical" evidence="2">
    <location>
        <begin position="247"/>
        <end position="266"/>
    </location>
</feature>
<feature type="compositionally biased region" description="Polar residues" evidence="1">
    <location>
        <begin position="52"/>
        <end position="63"/>
    </location>
</feature>
<name>A0AA36NEY9_9DINO</name>
<sequence length="385" mass="42024">MAAQVQSESLEADARQPQQLEQQPGDQPENVSAAANELQPQARRVTFELTADGSSETEVQSESLEADARQPQQLEQQPGDQPENVSAAANELQPQARRVTFELTADGSSETEADASRPEVARGFTMRSRLSSWRIPEASDKMPLYVQRAFRVKIFALLAFQQAACFLMMVGIHALILVEVGPHVERSLTVQAVYYMLSFADMIILMKLWMVRDSYPCNYLLLTVMTLLSGSLWGLTETILLTKLHLYIIGIVSLAMAVAAAVSFLLTSTYGSEKDVLIPLFTGWAAGSAAVLTVALTLFRISWEPFAACGFVGGLVLLLVLETQQFLFSSKPDNVMGIIVILNASLLSIVSIPFCVILFGFLYVSQSEENAEAPAVPELPASAEP</sequence>
<feature type="compositionally biased region" description="Low complexity" evidence="1">
    <location>
        <begin position="70"/>
        <end position="82"/>
    </location>
</feature>
<keyword evidence="4" id="KW-1185">Reference proteome</keyword>
<dbReference type="Proteomes" id="UP001178507">
    <property type="component" value="Unassembled WGS sequence"/>
</dbReference>
<feature type="transmembrane region" description="Helical" evidence="2">
    <location>
        <begin position="192"/>
        <end position="210"/>
    </location>
</feature>
<evidence type="ECO:0000313" key="4">
    <source>
        <dbReference type="Proteomes" id="UP001178507"/>
    </source>
</evidence>
<keyword evidence="2" id="KW-1133">Transmembrane helix</keyword>
<dbReference type="AlphaFoldDB" id="A0AA36NEY9"/>
<feature type="transmembrane region" description="Helical" evidence="2">
    <location>
        <begin position="305"/>
        <end position="323"/>
    </location>
</feature>
<evidence type="ECO:0000313" key="3">
    <source>
        <dbReference type="EMBL" id="CAJ1410150.1"/>
    </source>
</evidence>
<reference evidence="3" key="1">
    <citation type="submission" date="2023-08" db="EMBL/GenBank/DDBJ databases">
        <authorList>
            <person name="Chen Y."/>
            <person name="Shah S."/>
            <person name="Dougan E. K."/>
            <person name="Thang M."/>
            <person name="Chan C."/>
        </authorList>
    </citation>
    <scope>NUCLEOTIDE SEQUENCE</scope>
</reference>
<evidence type="ECO:0000256" key="1">
    <source>
        <dbReference type="SAM" id="MobiDB-lite"/>
    </source>
</evidence>
<gene>
    <name evidence="3" type="ORF">EVOR1521_LOCUS31067</name>
</gene>
<comment type="caution">
    <text evidence="3">The sequence shown here is derived from an EMBL/GenBank/DDBJ whole genome shotgun (WGS) entry which is preliminary data.</text>
</comment>
<evidence type="ECO:0000256" key="2">
    <source>
        <dbReference type="SAM" id="Phobius"/>
    </source>
</evidence>
<keyword evidence="2" id="KW-0472">Membrane</keyword>
<feature type="region of interest" description="Disordered" evidence="1">
    <location>
        <begin position="1"/>
        <end position="88"/>
    </location>
</feature>
<feature type="transmembrane region" description="Helical" evidence="2">
    <location>
        <begin position="335"/>
        <end position="364"/>
    </location>
</feature>